<dbReference type="OrthoDB" id="6781290at2759"/>
<protein>
    <recommendedName>
        <fullName evidence="4">Myb-like domain-containing protein</fullName>
    </recommendedName>
</protein>
<dbReference type="SMART" id="SM00717">
    <property type="entry name" value="SANT"/>
    <property type="match status" value="1"/>
</dbReference>
<dbReference type="Pfam" id="PF13837">
    <property type="entry name" value="Myb_DNA-bind_4"/>
    <property type="match status" value="1"/>
</dbReference>
<accession>A0A653CWZ6</accession>
<evidence type="ECO:0000256" key="2">
    <source>
        <dbReference type="SAM" id="Coils"/>
    </source>
</evidence>
<dbReference type="PANTHER" id="PTHR47595:SF1">
    <property type="entry name" value="MYB_SANT-LIKE DNA-BINDING DOMAIN-CONTAINING PROTEIN"/>
    <property type="match status" value="1"/>
</dbReference>
<dbReference type="Proteomes" id="UP000410492">
    <property type="component" value="Unassembled WGS sequence"/>
</dbReference>
<evidence type="ECO:0000259" key="4">
    <source>
        <dbReference type="PROSITE" id="PS50090"/>
    </source>
</evidence>
<gene>
    <name evidence="5" type="ORF">CALMAC_LOCUS12152</name>
</gene>
<evidence type="ECO:0000256" key="3">
    <source>
        <dbReference type="SAM" id="MobiDB-lite"/>
    </source>
</evidence>
<keyword evidence="2" id="KW-0175">Coiled coil</keyword>
<feature type="domain" description="Myb-like" evidence="4">
    <location>
        <begin position="77"/>
        <end position="138"/>
    </location>
</feature>
<keyword evidence="6" id="KW-1185">Reference proteome</keyword>
<dbReference type="InterPro" id="IPR044822">
    <property type="entry name" value="Myb_DNA-bind_4"/>
</dbReference>
<dbReference type="PANTHER" id="PTHR47595">
    <property type="entry name" value="HEAT SHOCK 70 KDA PROTEIN 14"/>
    <property type="match status" value="1"/>
</dbReference>
<dbReference type="EMBL" id="CAACVG010009023">
    <property type="protein sequence ID" value="VEN51807.1"/>
    <property type="molecule type" value="Genomic_DNA"/>
</dbReference>
<evidence type="ECO:0000313" key="5">
    <source>
        <dbReference type="EMBL" id="VEN51807.1"/>
    </source>
</evidence>
<organism evidence="5 6">
    <name type="scientific">Callosobruchus maculatus</name>
    <name type="common">Southern cowpea weevil</name>
    <name type="synonym">Pulse bruchid</name>
    <dbReference type="NCBI Taxonomy" id="64391"/>
    <lineage>
        <taxon>Eukaryota</taxon>
        <taxon>Metazoa</taxon>
        <taxon>Ecdysozoa</taxon>
        <taxon>Arthropoda</taxon>
        <taxon>Hexapoda</taxon>
        <taxon>Insecta</taxon>
        <taxon>Pterygota</taxon>
        <taxon>Neoptera</taxon>
        <taxon>Endopterygota</taxon>
        <taxon>Coleoptera</taxon>
        <taxon>Polyphaga</taxon>
        <taxon>Cucujiformia</taxon>
        <taxon>Chrysomeloidea</taxon>
        <taxon>Chrysomelidae</taxon>
        <taxon>Bruchinae</taxon>
        <taxon>Bruchini</taxon>
        <taxon>Callosobruchus</taxon>
    </lineage>
</organism>
<name>A0A653CWZ6_CALMS</name>
<dbReference type="GO" id="GO:0005634">
    <property type="term" value="C:nucleus"/>
    <property type="evidence" value="ECO:0007669"/>
    <property type="project" value="UniProtKB-SubCell"/>
</dbReference>
<feature type="region of interest" description="Disordered" evidence="3">
    <location>
        <begin position="177"/>
        <end position="209"/>
    </location>
</feature>
<feature type="region of interest" description="Disordered" evidence="3">
    <location>
        <begin position="59"/>
        <end position="83"/>
    </location>
</feature>
<reference evidence="5 6" key="1">
    <citation type="submission" date="2019-01" db="EMBL/GenBank/DDBJ databases">
        <authorList>
            <person name="Sayadi A."/>
        </authorList>
    </citation>
    <scope>NUCLEOTIDE SEQUENCE [LARGE SCALE GENOMIC DNA]</scope>
</reference>
<evidence type="ECO:0000256" key="1">
    <source>
        <dbReference type="ARBA" id="ARBA00004123"/>
    </source>
</evidence>
<feature type="coiled-coil region" evidence="2">
    <location>
        <begin position="209"/>
        <end position="258"/>
    </location>
</feature>
<evidence type="ECO:0000313" key="6">
    <source>
        <dbReference type="Proteomes" id="UP000410492"/>
    </source>
</evidence>
<dbReference type="PROSITE" id="PS50090">
    <property type="entry name" value="MYB_LIKE"/>
    <property type="match status" value="1"/>
</dbReference>
<dbReference type="Gene3D" id="1.10.10.60">
    <property type="entry name" value="Homeodomain-like"/>
    <property type="match status" value="1"/>
</dbReference>
<dbReference type="InterPro" id="IPR009057">
    <property type="entry name" value="Homeodomain-like_sf"/>
</dbReference>
<dbReference type="AlphaFoldDB" id="A0A653CWZ6"/>
<comment type="subcellular location">
    <subcellularLocation>
        <location evidence="1">Nucleus</location>
    </subcellularLocation>
</comment>
<proteinExistence type="predicted"/>
<dbReference type="InterPro" id="IPR001005">
    <property type="entry name" value="SANT/Myb"/>
</dbReference>
<dbReference type="SUPFAM" id="SSF46689">
    <property type="entry name" value="Homeodomain-like"/>
    <property type="match status" value="1"/>
</dbReference>
<dbReference type="SMART" id="SM00595">
    <property type="entry name" value="MADF"/>
    <property type="match status" value="1"/>
</dbReference>
<feature type="compositionally biased region" description="Polar residues" evidence="3">
    <location>
        <begin position="177"/>
        <end position="187"/>
    </location>
</feature>
<sequence length="262" mass="30986">MEGNNVSDYELVFDLDNVPMRAANKVLVFRKSDEQLMYMDEAVVLTKFPHYKNHLLSTEETNMPSVSEELLQEEDNSKDTPKSVWSKTDIHALINLYSLHRRDFQNTTIKNDRVWQTIANKLKTHTSEQCKNKFKYLKSKYVEKKDIMSSRRTGEKNVKFEYFNQLDDIFREDQNVNPTNIASSSRGLDNCKDCESEETDEETPKKKKKTVLQKQLEAYEQNLADRELAKQKRHEQLIERQDRALMILEKMNENLSKMFDKK</sequence>